<dbReference type="EC" id="2.3.1.9" evidence="8"/>
<dbReference type="PROSITE" id="PS00098">
    <property type="entry name" value="THIOLASE_1"/>
    <property type="match status" value="1"/>
</dbReference>
<keyword evidence="9" id="KW-1185">Reference proteome</keyword>
<evidence type="ECO:0000313" key="8">
    <source>
        <dbReference type="EMBL" id="QEF98839.1"/>
    </source>
</evidence>
<evidence type="ECO:0000256" key="4">
    <source>
        <dbReference type="PIRSR" id="PIRSR000429-1"/>
    </source>
</evidence>
<dbReference type="PROSITE" id="PS00099">
    <property type="entry name" value="THIOLASE_3"/>
    <property type="match status" value="1"/>
</dbReference>
<sequence>MSSSRSTTQPIAVIAGARTPLSKAFTDLAAISAVDLGTHVVTDVVARAAAKSESMDISQIDELVMGNVAGPPDAANLARVIALSAGLPKERIAHTVNRNCASGMESIIAAWDSIHAGRASLVIGGGTESMSQIPMLFRRDAAKNWMRLARSKTLWQKLRALAAFRPRHFKPVAGIQLGLTDPVSGMNMGETAEVLAREFGISRSEQDEFALLSHERAAAAREKCFLSGEIAPITTERGRVVEKDNGPRDGQSLEQLARLKPLFDSAGSVTAGNSCPLTDGAAALVLSDVATAERFDRPLGYITDYCVAGCDPHRMGLGPVYATAKLLEKTGMSLRDFDLIELNEAFAAQVIACEIAAASKTFASEELGRSRPLGQLSRDVMNIHGGSIALGHPVGMTGTRLVLTLLRALAERGKRIGLATLCVGGGQGVAMIVRTQLED</sequence>
<dbReference type="InterPro" id="IPR020615">
    <property type="entry name" value="Thiolase_acyl_enz_int_AS"/>
</dbReference>
<dbReference type="PROSITE" id="PS00737">
    <property type="entry name" value="THIOLASE_2"/>
    <property type="match status" value="1"/>
</dbReference>
<dbReference type="NCBIfam" id="TIGR01930">
    <property type="entry name" value="AcCoA-C-Actrans"/>
    <property type="match status" value="1"/>
</dbReference>
<dbReference type="InterPro" id="IPR020616">
    <property type="entry name" value="Thiolase_N"/>
</dbReference>
<evidence type="ECO:0000256" key="3">
    <source>
        <dbReference type="ARBA" id="ARBA00023315"/>
    </source>
</evidence>
<dbReference type="SUPFAM" id="SSF53901">
    <property type="entry name" value="Thiolase-like"/>
    <property type="match status" value="2"/>
</dbReference>
<feature type="domain" description="Thiolase C-terminal" evidence="7">
    <location>
        <begin position="297"/>
        <end position="434"/>
    </location>
</feature>
<comment type="similarity">
    <text evidence="1 5">Belongs to the thiolase-like superfamily. Thiolase family.</text>
</comment>
<dbReference type="GO" id="GO:0003985">
    <property type="term" value="F:acetyl-CoA C-acetyltransferase activity"/>
    <property type="evidence" value="ECO:0007669"/>
    <property type="project" value="UniProtKB-EC"/>
</dbReference>
<dbReference type="Proteomes" id="UP000321353">
    <property type="component" value="Chromosome"/>
</dbReference>
<keyword evidence="2 5" id="KW-0808">Transferase</keyword>
<proteinExistence type="inferred from homology"/>
<protein>
    <submittedName>
        <fullName evidence="8">Acetyl-CoA acetyltransferase</fullName>
        <ecNumber evidence="8">2.3.1.9</ecNumber>
    </submittedName>
</protein>
<evidence type="ECO:0000313" key="9">
    <source>
        <dbReference type="Proteomes" id="UP000321353"/>
    </source>
</evidence>
<feature type="active site" description="Proton acceptor" evidence="4">
    <location>
        <position position="392"/>
    </location>
</feature>
<dbReference type="Gene3D" id="3.40.47.10">
    <property type="match status" value="1"/>
</dbReference>
<dbReference type="PIRSF" id="PIRSF000429">
    <property type="entry name" value="Ac-CoA_Ac_transf"/>
    <property type="match status" value="1"/>
</dbReference>
<dbReference type="PANTHER" id="PTHR18919">
    <property type="entry name" value="ACETYL-COA C-ACYLTRANSFERASE"/>
    <property type="match status" value="1"/>
</dbReference>
<name>A0A5B9ME92_9BACT</name>
<feature type="active site" description="Proton acceptor" evidence="4">
    <location>
        <position position="422"/>
    </location>
</feature>
<feature type="active site" description="Acyl-thioester intermediate" evidence="4">
    <location>
        <position position="100"/>
    </location>
</feature>
<keyword evidence="3 5" id="KW-0012">Acyltransferase</keyword>
<dbReference type="Pfam" id="PF00108">
    <property type="entry name" value="Thiolase_N"/>
    <property type="match status" value="1"/>
</dbReference>
<dbReference type="InterPro" id="IPR020610">
    <property type="entry name" value="Thiolase_AS"/>
</dbReference>
<dbReference type="AlphaFoldDB" id="A0A5B9ME92"/>
<evidence type="ECO:0000256" key="1">
    <source>
        <dbReference type="ARBA" id="ARBA00010982"/>
    </source>
</evidence>
<dbReference type="InterPro" id="IPR020617">
    <property type="entry name" value="Thiolase_C"/>
</dbReference>
<dbReference type="InterPro" id="IPR020613">
    <property type="entry name" value="Thiolase_CS"/>
</dbReference>
<evidence type="ECO:0000259" key="7">
    <source>
        <dbReference type="Pfam" id="PF02803"/>
    </source>
</evidence>
<dbReference type="CDD" id="cd00751">
    <property type="entry name" value="thiolase"/>
    <property type="match status" value="1"/>
</dbReference>
<organism evidence="8 9">
    <name type="scientific">Stieleria maiorica</name>
    <dbReference type="NCBI Taxonomy" id="2795974"/>
    <lineage>
        <taxon>Bacteria</taxon>
        <taxon>Pseudomonadati</taxon>
        <taxon>Planctomycetota</taxon>
        <taxon>Planctomycetia</taxon>
        <taxon>Pirellulales</taxon>
        <taxon>Pirellulaceae</taxon>
        <taxon>Stieleria</taxon>
    </lineage>
</organism>
<dbReference type="EMBL" id="CP036264">
    <property type="protein sequence ID" value="QEF98839.1"/>
    <property type="molecule type" value="Genomic_DNA"/>
</dbReference>
<dbReference type="InterPro" id="IPR002155">
    <property type="entry name" value="Thiolase"/>
</dbReference>
<evidence type="ECO:0000256" key="5">
    <source>
        <dbReference type="RuleBase" id="RU003557"/>
    </source>
</evidence>
<evidence type="ECO:0000256" key="2">
    <source>
        <dbReference type="ARBA" id="ARBA00022679"/>
    </source>
</evidence>
<dbReference type="PANTHER" id="PTHR18919:SF151">
    <property type="entry name" value="BLR2427 PROTEIN"/>
    <property type="match status" value="1"/>
</dbReference>
<accession>A0A5B9ME92</accession>
<gene>
    <name evidence="8" type="primary">thlA</name>
    <name evidence="8" type="ORF">Mal15_28960</name>
</gene>
<dbReference type="RefSeq" id="WP_147868323.1">
    <property type="nucleotide sequence ID" value="NZ_CP036264.1"/>
</dbReference>
<reference evidence="8 9" key="1">
    <citation type="submission" date="2019-02" db="EMBL/GenBank/DDBJ databases">
        <title>Planctomycetal bacteria perform biofilm scaping via a novel small molecule.</title>
        <authorList>
            <person name="Jeske O."/>
            <person name="Boedeker C."/>
            <person name="Wiegand S."/>
            <person name="Breitling P."/>
            <person name="Kallscheuer N."/>
            <person name="Jogler M."/>
            <person name="Rohde M."/>
            <person name="Petersen J."/>
            <person name="Medema M.H."/>
            <person name="Surup F."/>
            <person name="Jogler C."/>
        </authorList>
    </citation>
    <scope>NUCLEOTIDE SEQUENCE [LARGE SCALE GENOMIC DNA]</scope>
    <source>
        <strain evidence="8 9">Mal15</strain>
    </source>
</reference>
<evidence type="ECO:0000259" key="6">
    <source>
        <dbReference type="Pfam" id="PF00108"/>
    </source>
</evidence>
<dbReference type="KEGG" id="smam:Mal15_28960"/>
<feature type="domain" description="Thiolase N-terminal" evidence="6">
    <location>
        <begin position="11"/>
        <end position="287"/>
    </location>
</feature>
<dbReference type="InterPro" id="IPR016039">
    <property type="entry name" value="Thiolase-like"/>
</dbReference>
<dbReference type="Pfam" id="PF02803">
    <property type="entry name" value="Thiolase_C"/>
    <property type="match status" value="1"/>
</dbReference>